<keyword evidence="3" id="KW-1185">Reference proteome</keyword>
<organism evidence="2 3">
    <name type="scientific">Symbiodinium necroappetens</name>
    <dbReference type="NCBI Taxonomy" id="1628268"/>
    <lineage>
        <taxon>Eukaryota</taxon>
        <taxon>Sar</taxon>
        <taxon>Alveolata</taxon>
        <taxon>Dinophyceae</taxon>
        <taxon>Suessiales</taxon>
        <taxon>Symbiodiniaceae</taxon>
        <taxon>Symbiodinium</taxon>
    </lineage>
</organism>
<accession>A0A812PTP8</accession>
<feature type="non-terminal residue" evidence="2">
    <location>
        <position position="71"/>
    </location>
</feature>
<name>A0A812PTP8_9DINO</name>
<gene>
    <name evidence="2" type="ORF">SNEC2469_LOCUS9907</name>
</gene>
<protein>
    <submittedName>
        <fullName evidence="2">Uncharacterized protein</fullName>
    </submittedName>
</protein>
<sequence length="71" mass="7598">MESTSGYASGSGRRLRASACRSPSSRPLVSMLTAFAAFAGHQQIRVFPRGGAADVRPTKPVFQMRSLAIDK</sequence>
<evidence type="ECO:0000256" key="1">
    <source>
        <dbReference type="SAM" id="MobiDB-lite"/>
    </source>
</evidence>
<comment type="caution">
    <text evidence="2">The sequence shown here is derived from an EMBL/GenBank/DDBJ whole genome shotgun (WGS) entry which is preliminary data.</text>
</comment>
<reference evidence="2" key="1">
    <citation type="submission" date="2021-02" db="EMBL/GenBank/DDBJ databases">
        <authorList>
            <person name="Dougan E. K."/>
            <person name="Rhodes N."/>
            <person name="Thang M."/>
            <person name="Chan C."/>
        </authorList>
    </citation>
    <scope>NUCLEOTIDE SEQUENCE</scope>
</reference>
<evidence type="ECO:0000313" key="3">
    <source>
        <dbReference type="Proteomes" id="UP000601435"/>
    </source>
</evidence>
<proteinExistence type="predicted"/>
<dbReference type="AlphaFoldDB" id="A0A812PTP8"/>
<dbReference type="Proteomes" id="UP000601435">
    <property type="component" value="Unassembled WGS sequence"/>
</dbReference>
<dbReference type="EMBL" id="CAJNJA010015828">
    <property type="protein sequence ID" value="CAE7369358.1"/>
    <property type="molecule type" value="Genomic_DNA"/>
</dbReference>
<dbReference type="OrthoDB" id="10348790at2759"/>
<evidence type="ECO:0000313" key="2">
    <source>
        <dbReference type="EMBL" id="CAE7369358.1"/>
    </source>
</evidence>
<feature type="region of interest" description="Disordered" evidence="1">
    <location>
        <begin position="1"/>
        <end position="20"/>
    </location>
</feature>